<sequence length="231" mass="25212">MKKNFLYFTLLAAISTSALAVTPSAQLQINGDIKPPTCTINSSNNTEVVFDYGRISPSLIPQSSNYQYVDMKPETSISIECDAKTYLTFIPTDTYGDVDLDYNTSFDSAWFRLVDKANPDKAVGASFFNWKDATVDGKTAFISRATPKTAEVGVSVLVKNNIHGWTSEQQEDVSAASLKLVSGEIFTTKFIPGISSHTFILSRDKLAKKAIDISNGLDFIGEAVLTFSFGV</sequence>
<dbReference type="Proteomes" id="UP000251485">
    <property type="component" value="Unassembled WGS sequence"/>
</dbReference>
<name>A0A367CYC9_PROMI</name>
<keyword evidence="1" id="KW-0732">Signal</keyword>
<dbReference type="EMBL" id="ABKSPD020000002">
    <property type="protein sequence ID" value="EKW9774913.1"/>
    <property type="molecule type" value="Genomic_DNA"/>
</dbReference>
<dbReference type="Proteomes" id="UP001171165">
    <property type="component" value="Unassembled WGS sequence"/>
</dbReference>
<evidence type="ECO:0000313" key="4">
    <source>
        <dbReference type="Proteomes" id="UP000251485"/>
    </source>
</evidence>
<accession>A0A367CYC9</accession>
<dbReference type="OrthoDB" id="6467081at2"/>
<dbReference type="AlphaFoldDB" id="A0A367CYC9"/>
<gene>
    <name evidence="3" type="ORF">NCTC10975_01867</name>
    <name evidence="2" type="ORF">PW210_000683</name>
</gene>
<dbReference type="GeneID" id="6801965"/>
<reference evidence="2" key="2">
    <citation type="submission" date="2023-06" db="EMBL/GenBank/DDBJ databases">
        <authorList>
            <consortium name="Clinical and Environmental Microbiology Branch: Whole genome sequencing antimicrobial resistance pathogens in the healthcare setting"/>
        </authorList>
    </citation>
    <scope>NUCLEOTIDE SEQUENCE</scope>
    <source>
        <strain evidence="2">Microbial</strain>
    </source>
</reference>
<feature type="chain" id="PRO_5044074436" evidence="1">
    <location>
        <begin position="21"/>
        <end position="231"/>
    </location>
</feature>
<protein>
    <submittedName>
        <fullName evidence="3">Fimbrial adapter</fullName>
    </submittedName>
    <submittedName>
        <fullName evidence="2">Fimbrial protein</fullName>
    </submittedName>
</protein>
<evidence type="ECO:0000313" key="2">
    <source>
        <dbReference type="EMBL" id="EKW9774913.1"/>
    </source>
</evidence>
<dbReference type="RefSeq" id="WP_004243775.1">
    <property type="nucleotide sequence ID" value="NZ_ABFCQN020000004.1"/>
</dbReference>
<reference evidence="3 4" key="1">
    <citation type="submission" date="2018-06" db="EMBL/GenBank/DDBJ databases">
        <authorList>
            <consortium name="Pathogen Informatics"/>
            <person name="Doyle S."/>
        </authorList>
    </citation>
    <scope>NUCLEOTIDE SEQUENCE [LARGE SCALE GENOMIC DNA]</scope>
    <source>
        <strain evidence="3 4">NCTC10975</strain>
    </source>
</reference>
<feature type="signal peptide" evidence="1">
    <location>
        <begin position="1"/>
        <end position="20"/>
    </location>
</feature>
<dbReference type="EMBL" id="UAUE01000012">
    <property type="protein sequence ID" value="SPY96158.1"/>
    <property type="molecule type" value="Genomic_DNA"/>
</dbReference>
<organism evidence="3 4">
    <name type="scientific">Proteus mirabilis</name>
    <dbReference type="NCBI Taxonomy" id="584"/>
    <lineage>
        <taxon>Bacteria</taxon>
        <taxon>Pseudomonadati</taxon>
        <taxon>Pseudomonadota</taxon>
        <taxon>Gammaproteobacteria</taxon>
        <taxon>Enterobacterales</taxon>
        <taxon>Morganellaceae</taxon>
        <taxon>Proteus</taxon>
    </lineage>
</organism>
<evidence type="ECO:0000256" key="1">
    <source>
        <dbReference type="SAM" id="SignalP"/>
    </source>
</evidence>
<proteinExistence type="predicted"/>
<evidence type="ECO:0000313" key="3">
    <source>
        <dbReference type="EMBL" id="SPY96158.1"/>
    </source>
</evidence>